<dbReference type="InterPro" id="IPR036737">
    <property type="entry name" value="OmpA-like_sf"/>
</dbReference>
<evidence type="ECO:0000256" key="8">
    <source>
        <dbReference type="ARBA" id="ARBA00023136"/>
    </source>
</evidence>
<organism evidence="14 15">
    <name type="scientific">Mucilaginibacter achroorhodeus</name>
    <dbReference type="NCBI Taxonomy" id="2599294"/>
    <lineage>
        <taxon>Bacteria</taxon>
        <taxon>Pseudomonadati</taxon>
        <taxon>Bacteroidota</taxon>
        <taxon>Sphingobacteriia</taxon>
        <taxon>Sphingobacteriales</taxon>
        <taxon>Sphingobacteriaceae</taxon>
        <taxon>Mucilaginibacter</taxon>
    </lineage>
</organism>
<dbReference type="CDD" id="cd07185">
    <property type="entry name" value="OmpA_C-like"/>
    <property type="match status" value="1"/>
</dbReference>
<evidence type="ECO:0000256" key="11">
    <source>
        <dbReference type="SAM" id="Coils"/>
    </source>
</evidence>
<keyword evidence="9" id="KW-0998">Cell outer membrane</keyword>
<evidence type="ECO:0000256" key="4">
    <source>
        <dbReference type="ARBA" id="ARBA00022692"/>
    </source>
</evidence>
<dbReference type="InterPro" id="IPR006665">
    <property type="entry name" value="OmpA-like"/>
</dbReference>
<reference evidence="14 15" key="1">
    <citation type="submission" date="2019-07" db="EMBL/GenBank/DDBJ databases">
        <authorList>
            <person name="Kim J."/>
        </authorList>
    </citation>
    <scope>NUCLEOTIDE SEQUENCE [LARGE SCALE GENOMIC DNA]</scope>
    <source>
        <strain evidence="14 15">MJ1a</strain>
    </source>
</reference>
<dbReference type="PROSITE" id="PS51123">
    <property type="entry name" value="OMPA_2"/>
    <property type="match status" value="1"/>
</dbReference>
<dbReference type="SUPFAM" id="SSF103647">
    <property type="entry name" value="TSP type-3 repeat"/>
    <property type="match status" value="1"/>
</dbReference>
<dbReference type="InterPro" id="IPR028974">
    <property type="entry name" value="TSP_type-3_rpt"/>
</dbReference>
<keyword evidence="2" id="KW-0813">Transport</keyword>
<evidence type="ECO:0000313" key="15">
    <source>
        <dbReference type="Proteomes" id="UP000318010"/>
    </source>
</evidence>
<dbReference type="SUPFAM" id="SSF56925">
    <property type="entry name" value="OMPA-like"/>
    <property type="match status" value="1"/>
</dbReference>
<keyword evidence="6" id="KW-0406">Ion transport</keyword>
<comment type="caution">
    <text evidence="14">The sequence shown here is derived from an EMBL/GenBank/DDBJ whole genome shotgun (WGS) entry which is preliminary data.</text>
</comment>
<keyword evidence="4" id="KW-0812">Transmembrane</keyword>
<keyword evidence="5 12" id="KW-0732">Signal</keyword>
<feature type="coiled-coil region" evidence="11">
    <location>
        <begin position="253"/>
        <end position="280"/>
    </location>
</feature>
<dbReference type="OrthoDB" id="1522982at2"/>
<dbReference type="InterPro" id="IPR050330">
    <property type="entry name" value="Bact_OuterMem_StrucFunc"/>
</dbReference>
<evidence type="ECO:0000256" key="2">
    <source>
        <dbReference type="ARBA" id="ARBA00022448"/>
    </source>
</evidence>
<dbReference type="InterPro" id="IPR027385">
    <property type="entry name" value="Beta-barrel_OMP"/>
</dbReference>
<feature type="domain" description="OmpA-like" evidence="13">
    <location>
        <begin position="327"/>
        <end position="440"/>
    </location>
</feature>
<evidence type="ECO:0000256" key="3">
    <source>
        <dbReference type="ARBA" id="ARBA00022452"/>
    </source>
</evidence>
<protein>
    <submittedName>
        <fullName evidence="14">OmpA family protein</fullName>
    </submittedName>
</protein>
<dbReference type="EMBL" id="VOEI01000001">
    <property type="protein sequence ID" value="TWR28482.1"/>
    <property type="molecule type" value="Genomic_DNA"/>
</dbReference>
<evidence type="ECO:0000259" key="13">
    <source>
        <dbReference type="PROSITE" id="PS51123"/>
    </source>
</evidence>
<dbReference type="GO" id="GO:0046930">
    <property type="term" value="C:pore complex"/>
    <property type="evidence" value="ECO:0007669"/>
    <property type="project" value="UniProtKB-KW"/>
</dbReference>
<proteinExistence type="predicted"/>
<dbReference type="PRINTS" id="PR01021">
    <property type="entry name" value="OMPADOMAIN"/>
</dbReference>
<dbReference type="GO" id="GO:0009279">
    <property type="term" value="C:cell outer membrane"/>
    <property type="evidence" value="ECO:0007669"/>
    <property type="project" value="UniProtKB-SubCell"/>
</dbReference>
<keyword evidence="15" id="KW-1185">Reference proteome</keyword>
<name>A0A563UAS4_9SPHI</name>
<dbReference type="Pfam" id="PF13505">
    <property type="entry name" value="OMP_b-brl"/>
    <property type="match status" value="1"/>
</dbReference>
<keyword evidence="3" id="KW-1134">Transmembrane beta strand</keyword>
<dbReference type="SUPFAM" id="SSF103088">
    <property type="entry name" value="OmpA-like"/>
    <property type="match status" value="1"/>
</dbReference>
<evidence type="ECO:0000256" key="10">
    <source>
        <dbReference type="PROSITE-ProRule" id="PRU00473"/>
    </source>
</evidence>
<comment type="subcellular location">
    <subcellularLocation>
        <location evidence="1">Cell outer membrane</location>
        <topology evidence="1">Multi-pass membrane protein</topology>
    </subcellularLocation>
</comment>
<evidence type="ECO:0000256" key="6">
    <source>
        <dbReference type="ARBA" id="ARBA00023065"/>
    </source>
</evidence>
<evidence type="ECO:0000256" key="5">
    <source>
        <dbReference type="ARBA" id="ARBA00022729"/>
    </source>
</evidence>
<dbReference type="RefSeq" id="WP_146269276.1">
    <property type="nucleotide sequence ID" value="NZ_VOEI01000001.1"/>
</dbReference>
<dbReference type="PANTHER" id="PTHR30329:SF21">
    <property type="entry name" value="LIPOPROTEIN YIAD-RELATED"/>
    <property type="match status" value="1"/>
</dbReference>
<evidence type="ECO:0000256" key="1">
    <source>
        <dbReference type="ARBA" id="ARBA00004571"/>
    </source>
</evidence>
<dbReference type="Pfam" id="PF00691">
    <property type="entry name" value="OmpA"/>
    <property type="match status" value="1"/>
</dbReference>
<keyword evidence="11" id="KW-0175">Coiled coil</keyword>
<keyword evidence="8 10" id="KW-0472">Membrane</keyword>
<dbReference type="InterPro" id="IPR006664">
    <property type="entry name" value="OMP_bac"/>
</dbReference>
<dbReference type="InterPro" id="IPR011250">
    <property type="entry name" value="OMP/PagP_B-barrel"/>
</dbReference>
<dbReference type="GO" id="GO:0006811">
    <property type="term" value="P:monoatomic ion transport"/>
    <property type="evidence" value="ECO:0007669"/>
    <property type="project" value="UniProtKB-KW"/>
</dbReference>
<evidence type="ECO:0000256" key="9">
    <source>
        <dbReference type="ARBA" id="ARBA00023237"/>
    </source>
</evidence>
<feature type="signal peptide" evidence="12">
    <location>
        <begin position="1"/>
        <end position="22"/>
    </location>
</feature>
<sequence>MKTLKNWCLVACLSAISAQGIAQTSSTDTSKLPTDDLRRWSIGANGGFLTHWTPFNRKTNGDYGNPHEKFGYSFFVKRQILSSFGLQADFLFGKVNASKFNNFPEGVPGKDQSGYETNINWSADLRGYFTVPNLSLSIKPAVIVPYLTAGVGYMSYSTTVRNPPPVMANVPQPTSGDGKTWFLPIGIGFKIGVSKAVNIDLGYTVYSLRTNAFDGYRSGLHDHMSYGHLGIEYSFGKKNARPLQNFSTVAVVHEEIKETAAQLQARLAAEEQKRLQDERDMADDDNDGVANKYDKCPGTPAGTKVDGGGCPLPVVVVKEKEVITQQDRRVIGDAIKNLEFAYGKAEIKERSYPTLDRVAELLIQKDFALKLAGHTDSKGSMKANMALSKARAQAVKNYLVSKGANASRIEATGYGPLQPIATNKTDKGRQMNRRVEFTLF</sequence>
<feature type="chain" id="PRO_5022150660" evidence="12">
    <location>
        <begin position="23"/>
        <end position="440"/>
    </location>
</feature>
<dbReference type="Gene3D" id="3.30.1330.60">
    <property type="entry name" value="OmpA-like domain"/>
    <property type="match status" value="1"/>
</dbReference>
<dbReference type="Proteomes" id="UP000318010">
    <property type="component" value="Unassembled WGS sequence"/>
</dbReference>
<dbReference type="GO" id="GO:0005509">
    <property type="term" value="F:calcium ion binding"/>
    <property type="evidence" value="ECO:0007669"/>
    <property type="project" value="InterPro"/>
</dbReference>
<evidence type="ECO:0000256" key="7">
    <source>
        <dbReference type="ARBA" id="ARBA00023114"/>
    </source>
</evidence>
<dbReference type="AlphaFoldDB" id="A0A563UAS4"/>
<accession>A0A563UAS4</accession>
<evidence type="ECO:0000256" key="12">
    <source>
        <dbReference type="SAM" id="SignalP"/>
    </source>
</evidence>
<dbReference type="Gene3D" id="2.40.160.20">
    <property type="match status" value="1"/>
</dbReference>
<keyword evidence="7" id="KW-0626">Porin</keyword>
<dbReference type="GO" id="GO:0015288">
    <property type="term" value="F:porin activity"/>
    <property type="evidence" value="ECO:0007669"/>
    <property type="project" value="UniProtKB-KW"/>
</dbReference>
<dbReference type="PANTHER" id="PTHR30329">
    <property type="entry name" value="STATOR ELEMENT OF FLAGELLAR MOTOR COMPLEX"/>
    <property type="match status" value="1"/>
</dbReference>
<evidence type="ECO:0000313" key="14">
    <source>
        <dbReference type="EMBL" id="TWR28482.1"/>
    </source>
</evidence>
<gene>
    <name evidence="14" type="ORF">FPZ42_04485</name>
</gene>